<protein>
    <submittedName>
        <fullName evidence="1">Uncharacterized protein</fullName>
    </submittedName>
</protein>
<dbReference type="AlphaFoldDB" id="A0A1W6LIL8"/>
<evidence type="ECO:0000313" key="1">
    <source>
        <dbReference type="EMBL" id="ARN24057.1"/>
    </source>
</evidence>
<accession>A0A1W6LIL8</accession>
<gene>
    <name evidence="1" type="ORF">A4W93_25545</name>
</gene>
<evidence type="ECO:0000313" key="2">
    <source>
        <dbReference type="Proteomes" id="UP000193427"/>
    </source>
</evidence>
<dbReference type="KEGG" id="rgu:A4W93_25545"/>
<sequence length="106" mass="10827">MEVKGTRIPTLNDDLVLVRLGAAARDPARLGPGERAGALVLKAGKALSKPGISRQSVFGAGSGAGISAYSVYPQDPTKVVRESADGSKMIGRLVGGRFRPVGPGKA</sequence>
<dbReference type="EMBL" id="CP015118">
    <property type="protein sequence ID" value="ARN24057.1"/>
    <property type="molecule type" value="Genomic_DNA"/>
</dbReference>
<dbReference type="Proteomes" id="UP000193427">
    <property type="component" value="Chromosome"/>
</dbReference>
<keyword evidence="2" id="KW-1185">Reference proteome</keyword>
<dbReference type="STRING" id="946333.A4W93_25545"/>
<reference evidence="1 2" key="1">
    <citation type="submission" date="2016-04" db="EMBL/GenBank/DDBJ databases">
        <title>Complete genome sequence of natural rubber-degrading, novel Gram-negative bacterium, Rhizobacter gummiphilus strain NS21.</title>
        <authorList>
            <person name="Tabata M."/>
            <person name="Kasai D."/>
            <person name="Fukuda M."/>
        </authorList>
    </citation>
    <scope>NUCLEOTIDE SEQUENCE [LARGE SCALE GENOMIC DNA]</scope>
    <source>
        <strain evidence="1 2">NS21</strain>
    </source>
</reference>
<name>A0A1W6LIL8_9BURK</name>
<proteinExistence type="predicted"/>
<organism evidence="1 2">
    <name type="scientific">Piscinibacter gummiphilus</name>
    <dbReference type="NCBI Taxonomy" id="946333"/>
    <lineage>
        <taxon>Bacteria</taxon>
        <taxon>Pseudomonadati</taxon>
        <taxon>Pseudomonadota</taxon>
        <taxon>Betaproteobacteria</taxon>
        <taxon>Burkholderiales</taxon>
        <taxon>Sphaerotilaceae</taxon>
        <taxon>Piscinibacter</taxon>
    </lineage>
</organism>
<dbReference type="OrthoDB" id="8852684at2"/>